<dbReference type="GO" id="GO:0000731">
    <property type="term" value="P:DNA synthesis involved in DNA repair"/>
    <property type="evidence" value="ECO:0007669"/>
    <property type="project" value="TreeGrafter"/>
</dbReference>
<accession>A0A6N8FLK8</accession>
<dbReference type="PANTHER" id="PTHR32182:SF25">
    <property type="entry name" value="SLR1056 PROTEIN"/>
    <property type="match status" value="1"/>
</dbReference>
<organism evidence="2 3">
    <name type="scientific">Ornithinibacillus caprae</name>
    <dbReference type="NCBI Taxonomy" id="2678566"/>
    <lineage>
        <taxon>Bacteria</taxon>
        <taxon>Bacillati</taxon>
        <taxon>Bacillota</taxon>
        <taxon>Bacilli</taxon>
        <taxon>Bacillales</taxon>
        <taxon>Bacillaceae</taxon>
        <taxon>Ornithinibacillus</taxon>
    </lineage>
</organism>
<dbReference type="Proteomes" id="UP000469125">
    <property type="component" value="Unassembled WGS sequence"/>
</dbReference>
<keyword evidence="3" id="KW-1185">Reference proteome</keyword>
<dbReference type="AlphaFoldDB" id="A0A6N8FLK8"/>
<gene>
    <name evidence="2" type="ORF">GMD78_07250</name>
</gene>
<dbReference type="SUPFAM" id="SSF52540">
    <property type="entry name" value="P-loop containing nucleoside triphosphate hydrolases"/>
    <property type="match status" value="1"/>
</dbReference>
<comment type="caution">
    <text evidence="2">The sequence shown here is derived from an EMBL/GenBank/DDBJ whole genome shotgun (WGS) entry which is preliminary data.</text>
</comment>
<dbReference type="InterPro" id="IPR003959">
    <property type="entry name" value="ATPase_AAA_core"/>
</dbReference>
<dbReference type="GO" id="GO:0016887">
    <property type="term" value="F:ATP hydrolysis activity"/>
    <property type="evidence" value="ECO:0007669"/>
    <property type="project" value="InterPro"/>
</dbReference>
<sequence length="628" mass="73785">MELIYLWVDNFRNIENMGFNLSSKFNVDFKRQNDESSHPNLIINKNSFHLKLYEKKVNNITGIIGKNGSGKTNILDLLGAKRYDRSSFGNYETQKYFLIYHLEDNLFALEGSNFDYIKNSIENYSTNNSRSHISEPYSIVIEKIGDKFFYRGFLQSSQGRDYKEDINYFSFRYRYSKKTYRHHQSMKIENEPSHLFNRINISPQNTGYSAIFQMINDLNNKTSSNNDNNFMFTFKNEMYLKITPNMYINDEINLEIEKGFEKKIDLLNLGSHKNQTKFNEKQDFINKILYDFCHCLASQFFLLPKMESELSEFITNIKDINVKGDNFYSYYIEIISTLLNYQEEKDKYFQYKEQIIEKLERFINEISGFSKDWFNRENITIPLSEDTKSYRAITNFLFLFDDLNFVDEELQTLTKIFSLEFYPFSAGEEALLSLFSALHYSLSLNYNGTKDKAIILLDEPDNFMHPEWSRLLINELCSYLNRLENGYSSYQIIVTTHSPFIISDLSKDNVIALEKDVATGKCKQVPITTDPFAANIHSLLANDFFMTSTTGEFARNKINKIINLLNASKDLSTKNKEEIDYVISIIGEPLIKSRLELMTEKVVHKDDTIRKLKARIMELEKDDPYKKQ</sequence>
<dbReference type="EMBL" id="WOCA01000004">
    <property type="protein sequence ID" value="MUK88188.1"/>
    <property type="molecule type" value="Genomic_DNA"/>
</dbReference>
<reference evidence="2 3" key="1">
    <citation type="submission" date="2019-11" db="EMBL/GenBank/DDBJ databases">
        <authorList>
            <person name="Li X."/>
        </authorList>
    </citation>
    <scope>NUCLEOTIDE SEQUENCE [LARGE SCALE GENOMIC DNA]</scope>
    <source>
        <strain evidence="2 3">L9</strain>
    </source>
</reference>
<dbReference type="GO" id="GO:0006302">
    <property type="term" value="P:double-strand break repair"/>
    <property type="evidence" value="ECO:0007669"/>
    <property type="project" value="TreeGrafter"/>
</dbReference>
<dbReference type="Gene3D" id="3.40.50.300">
    <property type="entry name" value="P-loop containing nucleotide triphosphate hydrolases"/>
    <property type="match status" value="1"/>
</dbReference>
<evidence type="ECO:0000313" key="3">
    <source>
        <dbReference type="Proteomes" id="UP000469125"/>
    </source>
</evidence>
<name>A0A6N8FLK8_9BACI</name>
<evidence type="ECO:0000259" key="1">
    <source>
        <dbReference type="Pfam" id="PF13304"/>
    </source>
</evidence>
<protein>
    <submittedName>
        <fullName evidence="2">AAA family ATPase</fullName>
    </submittedName>
</protein>
<proteinExistence type="predicted"/>
<dbReference type="RefSeq" id="WP_155668172.1">
    <property type="nucleotide sequence ID" value="NZ_WOCA01000004.1"/>
</dbReference>
<dbReference type="GO" id="GO:0005524">
    <property type="term" value="F:ATP binding"/>
    <property type="evidence" value="ECO:0007669"/>
    <property type="project" value="InterPro"/>
</dbReference>
<dbReference type="Pfam" id="PF13304">
    <property type="entry name" value="AAA_21"/>
    <property type="match status" value="1"/>
</dbReference>
<dbReference type="PANTHER" id="PTHR32182">
    <property type="entry name" value="DNA REPLICATION AND REPAIR PROTEIN RECF"/>
    <property type="match status" value="1"/>
</dbReference>
<dbReference type="InterPro" id="IPR027417">
    <property type="entry name" value="P-loop_NTPase"/>
</dbReference>
<evidence type="ECO:0000313" key="2">
    <source>
        <dbReference type="EMBL" id="MUK88188.1"/>
    </source>
</evidence>
<feature type="domain" description="ATPase AAA-type core" evidence="1">
    <location>
        <begin position="285"/>
        <end position="503"/>
    </location>
</feature>